<evidence type="ECO:0000313" key="7">
    <source>
        <dbReference type="Proteomes" id="UP000184389"/>
    </source>
</evidence>
<feature type="domain" description="Sigma-54 factor interaction" evidence="5">
    <location>
        <begin position="38"/>
        <end position="266"/>
    </location>
</feature>
<gene>
    <name evidence="6" type="ORF">SAMN02745180_01029</name>
</gene>
<protein>
    <submittedName>
        <fullName evidence="6">Arginine utilization regulatory protein</fullName>
    </submittedName>
</protein>
<dbReference type="InterPro" id="IPR058031">
    <property type="entry name" value="AAA_lid_NorR"/>
</dbReference>
<dbReference type="Pfam" id="PF00158">
    <property type="entry name" value="Sigma54_activat"/>
    <property type="match status" value="1"/>
</dbReference>
<dbReference type="SMART" id="SM00382">
    <property type="entry name" value="AAA"/>
    <property type="match status" value="1"/>
</dbReference>
<evidence type="ECO:0000256" key="3">
    <source>
        <dbReference type="ARBA" id="ARBA00023015"/>
    </source>
</evidence>
<dbReference type="Pfam" id="PF25601">
    <property type="entry name" value="AAA_lid_14"/>
    <property type="match status" value="1"/>
</dbReference>
<accession>A0A1M5VS86</accession>
<dbReference type="InterPro" id="IPR002197">
    <property type="entry name" value="HTH_Fis"/>
</dbReference>
<dbReference type="Proteomes" id="UP000184389">
    <property type="component" value="Unassembled WGS sequence"/>
</dbReference>
<dbReference type="InterPro" id="IPR002078">
    <property type="entry name" value="Sigma_54_int"/>
</dbReference>
<dbReference type="SUPFAM" id="SSF52540">
    <property type="entry name" value="P-loop containing nucleoside triphosphate hydrolases"/>
    <property type="match status" value="1"/>
</dbReference>
<dbReference type="CDD" id="cd00009">
    <property type="entry name" value="AAA"/>
    <property type="match status" value="1"/>
</dbReference>
<dbReference type="InterPro" id="IPR027417">
    <property type="entry name" value="P-loop_NTPase"/>
</dbReference>
<dbReference type="InterPro" id="IPR009057">
    <property type="entry name" value="Homeodomain-like_sf"/>
</dbReference>
<keyword evidence="7" id="KW-1185">Reference proteome</keyword>
<keyword evidence="3" id="KW-0805">Transcription regulation</keyword>
<evidence type="ECO:0000256" key="4">
    <source>
        <dbReference type="ARBA" id="ARBA00023163"/>
    </source>
</evidence>
<dbReference type="AlphaFoldDB" id="A0A1M5VS86"/>
<keyword evidence="2" id="KW-0067">ATP-binding</keyword>
<evidence type="ECO:0000256" key="2">
    <source>
        <dbReference type="ARBA" id="ARBA00022840"/>
    </source>
</evidence>
<dbReference type="GO" id="GO:0006355">
    <property type="term" value="P:regulation of DNA-templated transcription"/>
    <property type="evidence" value="ECO:0007669"/>
    <property type="project" value="InterPro"/>
</dbReference>
<organism evidence="6 7">
    <name type="scientific">Sporanaerobacter acetigenes DSM 13106</name>
    <dbReference type="NCBI Taxonomy" id="1123281"/>
    <lineage>
        <taxon>Bacteria</taxon>
        <taxon>Bacillati</taxon>
        <taxon>Bacillota</taxon>
        <taxon>Tissierellia</taxon>
        <taxon>Tissierellales</taxon>
        <taxon>Sporanaerobacteraceae</taxon>
        <taxon>Sporanaerobacter</taxon>
    </lineage>
</organism>
<dbReference type="PANTHER" id="PTHR32071:SF74">
    <property type="entry name" value="TRANSCRIPTIONAL ACTIVATOR ROCR"/>
    <property type="match status" value="1"/>
</dbReference>
<dbReference type="EMBL" id="FQXR01000004">
    <property type="protein sequence ID" value="SHH78077.1"/>
    <property type="molecule type" value="Genomic_DNA"/>
</dbReference>
<dbReference type="GO" id="GO:0043565">
    <property type="term" value="F:sequence-specific DNA binding"/>
    <property type="evidence" value="ECO:0007669"/>
    <property type="project" value="InterPro"/>
</dbReference>
<reference evidence="6 7" key="1">
    <citation type="submission" date="2016-11" db="EMBL/GenBank/DDBJ databases">
        <authorList>
            <person name="Jaros S."/>
            <person name="Januszkiewicz K."/>
            <person name="Wedrychowicz H."/>
        </authorList>
    </citation>
    <scope>NUCLEOTIDE SEQUENCE [LARGE SCALE GENOMIC DNA]</scope>
    <source>
        <strain evidence="6 7">DSM 13106</strain>
    </source>
</reference>
<dbReference type="InterPro" id="IPR003593">
    <property type="entry name" value="AAA+_ATPase"/>
</dbReference>
<keyword evidence="4" id="KW-0804">Transcription</keyword>
<proteinExistence type="predicted"/>
<evidence type="ECO:0000256" key="1">
    <source>
        <dbReference type="ARBA" id="ARBA00022741"/>
    </source>
</evidence>
<evidence type="ECO:0000313" key="6">
    <source>
        <dbReference type="EMBL" id="SHH78077.1"/>
    </source>
</evidence>
<dbReference type="RefSeq" id="WP_072743700.1">
    <property type="nucleotide sequence ID" value="NZ_FQXR01000004.1"/>
</dbReference>
<dbReference type="PANTHER" id="PTHR32071">
    <property type="entry name" value="TRANSCRIPTIONAL REGULATORY PROTEIN"/>
    <property type="match status" value="1"/>
</dbReference>
<dbReference type="OrthoDB" id="5411866at2"/>
<dbReference type="Gene3D" id="3.40.50.300">
    <property type="entry name" value="P-loop containing nucleotide triphosphate hydrolases"/>
    <property type="match status" value="1"/>
</dbReference>
<dbReference type="STRING" id="1123281.SAMN02745180_01029"/>
<dbReference type="GO" id="GO:0005524">
    <property type="term" value="F:ATP binding"/>
    <property type="evidence" value="ECO:0007669"/>
    <property type="project" value="UniProtKB-KW"/>
</dbReference>
<dbReference type="Gene3D" id="1.10.10.60">
    <property type="entry name" value="Homeodomain-like"/>
    <property type="match status" value="1"/>
</dbReference>
<dbReference type="Gene3D" id="1.10.8.60">
    <property type="match status" value="1"/>
</dbReference>
<dbReference type="PROSITE" id="PS50045">
    <property type="entry name" value="SIGMA54_INTERACT_4"/>
    <property type="match status" value="1"/>
</dbReference>
<sequence length="349" mass="40020">MDGLKKSYQCGFPQYNDSSDGHSVKNIKNNTIYVIDDIVAINSEMLTVKEKIKRAATSDSSVLIYGKTGTGKEMVAQSIHNCSKRHSNPFISVNCASIPSTLLESNLFGTVKGSFTGAEDREGLFQAADQGTLFLDEINSMEPMMQVKILKAIEEKRIRKVGGTKQIPLDVKIIAALNQDPMELIKEGKLRKDLFFRLSVIEIDIPQLKERKDDIEYLTKYFIDYYNEDMGKNIKRVSKEVKKVFEEYDWPENVRELKNVIEGAFNNTKNDIIGIDDIPERLLNQRTNRQSYISIEFDANNIGLQEYLEECERRIIFDTIEKNDGNMAAAARDLRISRQLLYYKLKRQL</sequence>
<dbReference type="Pfam" id="PF02954">
    <property type="entry name" value="HTH_8"/>
    <property type="match status" value="1"/>
</dbReference>
<name>A0A1M5VS86_9FIRM</name>
<dbReference type="FunFam" id="3.40.50.300:FF:000006">
    <property type="entry name" value="DNA-binding transcriptional regulator NtrC"/>
    <property type="match status" value="1"/>
</dbReference>
<evidence type="ECO:0000259" key="5">
    <source>
        <dbReference type="PROSITE" id="PS50045"/>
    </source>
</evidence>
<dbReference type="PRINTS" id="PR01590">
    <property type="entry name" value="HTHFIS"/>
</dbReference>
<dbReference type="SUPFAM" id="SSF46689">
    <property type="entry name" value="Homeodomain-like"/>
    <property type="match status" value="1"/>
</dbReference>
<keyword evidence="1" id="KW-0547">Nucleotide-binding</keyword>